<protein>
    <submittedName>
        <fullName evidence="3">Uncharacterized protein</fullName>
    </submittedName>
</protein>
<name>A0A0D2MNS7_9CHLO</name>
<feature type="chain" id="PRO_5002247100" evidence="2">
    <location>
        <begin position="25"/>
        <end position="280"/>
    </location>
</feature>
<dbReference type="RefSeq" id="XP_013895380.1">
    <property type="nucleotide sequence ID" value="XM_014039926.1"/>
</dbReference>
<sequence>MGRRLLPLLLLLAAAAGAARPTRAASPRGAAAAAAGAGRWIGEHLPAPSLVGDVAAPEVHEDISGPPMGSGNDNRPDHPHATVEDNKALLRAAYEKTLSGLSATRASAARTGAGAGAAAGSALDALGAAEARLREWGRALLAAPARAGHRITHPTEPSASGQRTAPGPASAPALDDTPPQTVTGPTLIPAMDPVAAAAAEAAHHQAGVEALRVVVVSVGGLLTPEAAQQLPHACGACEGAEGGTDASGSACDARAEVLACMERLAAALALDVTQQEASGQ</sequence>
<feature type="region of interest" description="Disordered" evidence="1">
    <location>
        <begin position="59"/>
        <end position="81"/>
    </location>
</feature>
<evidence type="ECO:0000256" key="1">
    <source>
        <dbReference type="SAM" id="MobiDB-lite"/>
    </source>
</evidence>
<keyword evidence="2" id="KW-0732">Signal</keyword>
<dbReference type="Proteomes" id="UP000054498">
    <property type="component" value="Unassembled WGS sequence"/>
</dbReference>
<feature type="region of interest" description="Disordered" evidence="1">
    <location>
        <begin position="147"/>
        <end position="186"/>
    </location>
</feature>
<accession>A0A0D2MNS7</accession>
<dbReference type="STRING" id="145388.A0A0D2MNS7"/>
<dbReference type="KEGG" id="mng:MNEG_11601"/>
<feature type="non-terminal residue" evidence="3">
    <location>
        <position position="280"/>
    </location>
</feature>
<evidence type="ECO:0000256" key="2">
    <source>
        <dbReference type="SAM" id="SignalP"/>
    </source>
</evidence>
<evidence type="ECO:0000313" key="3">
    <source>
        <dbReference type="EMBL" id="KIY96360.1"/>
    </source>
</evidence>
<organism evidence="3 4">
    <name type="scientific">Monoraphidium neglectum</name>
    <dbReference type="NCBI Taxonomy" id="145388"/>
    <lineage>
        <taxon>Eukaryota</taxon>
        <taxon>Viridiplantae</taxon>
        <taxon>Chlorophyta</taxon>
        <taxon>core chlorophytes</taxon>
        <taxon>Chlorophyceae</taxon>
        <taxon>CS clade</taxon>
        <taxon>Sphaeropleales</taxon>
        <taxon>Selenastraceae</taxon>
        <taxon>Monoraphidium</taxon>
    </lineage>
</organism>
<gene>
    <name evidence="3" type="ORF">MNEG_11601</name>
</gene>
<dbReference type="EMBL" id="KK103042">
    <property type="protein sequence ID" value="KIY96360.1"/>
    <property type="molecule type" value="Genomic_DNA"/>
</dbReference>
<proteinExistence type="predicted"/>
<evidence type="ECO:0000313" key="4">
    <source>
        <dbReference type="Proteomes" id="UP000054498"/>
    </source>
</evidence>
<dbReference type="AlphaFoldDB" id="A0A0D2MNS7"/>
<reference evidence="3 4" key="1">
    <citation type="journal article" date="2013" name="BMC Genomics">
        <title>Reconstruction of the lipid metabolism for the microalga Monoraphidium neglectum from its genome sequence reveals characteristics suitable for biofuel production.</title>
        <authorList>
            <person name="Bogen C."/>
            <person name="Al-Dilaimi A."/>
            <person name="Albersmeier A."/>
            <person name="Wichmann J."/>
            <person name="Grundmann M."/>
            <person name="Rupp O."/>
            <person name="Lauersen K.J."/>
            <person name="Blifernez-Klassen O."/>
            <person name="Kalinowski J."/>
            <person name="Goesmann A."/>
            <person name="Mussgnug J.H."/>
            <person name="Kruse O."/>
        </authorList>
    </citation>
    <scope>NUCLEOTIDE SEQUENCE [LARGE SCALE GENOMIC DNA]</scope>
    <source>
        <strain evidence="3 4">SAG 48.87</strain>
    </source>
</reference>
<feature type="signal peptide" evidence="2">
    <location>
        <begin position="1"/>
        <end position="24"/>
    </location>
</feature>
<dbReference type="GeneID" id="25728880"/>
<keyword evidence="4" id="KW-1185">Reference proteome</keyword>